<comment type="caution">
    <text evidence="1">The sequence shown here is derived from an EMBL/GenBank/DDBJ whole genome shotgun (WGS) entry which is preliminary data.</text>
</comment>
<dbReference type="AlphaFoldDB" id="V2XLW3"/>
<dbReference type="Proteomes" id="UP000017559">
    <property type="component" value="Unassembled WGS sequence"/>
</dbReference>
<dbReference type="OrthoDB" id="10253869at2759"/>
<evidence type="ECO:0000313" key="2">
    <source>
        <dbReference type="Proteomes" id="UP000017559"/>
    </source>
</evidence>
<dbReference type="KEGG" id="mrr:Moror_13029"/>
<dbReference type="PANTHER" id="PTHR42921:SF1">
    <property type="entry name" value="ACETOACETYL-COA SYNTHETASE"/>
    <property type="match status" value="1"/>
</dbReference>
<dbReference type="STRING" id="1381753.V2XLW3"/>
<dbReference type="PANTHER" id="PTHR42921">
    <property type="entry name" value="ACETOACETYL-COA SYNTHETASE"/>
    <property type="match status" value="1"/>
</dbReference>
<reference evidence="1 2" key="1">
    <citation type="journal article" date="2014" name="BMC Genomics">
        <title>Genome and secretome analysis of the hemibiotrophic fungal pathogen, Moniliophthora roreri, which causes frosty pod rot disease of cacao: mechanisms of the biotrophic and necrotrophic phases.</title>
        <authorList>
            <person name="Meinhardt L.W."/>
            <person name="Costa G.G.L."/>
            <person name="Thomazella D.P.T."/>
            <person name="Teixeira P.J.P.L."/>
            <person name="Carazzolle M.F."/>
            <person name="Schuster S.C."/>
            <person name="Carlson J.E."/>
            <person name="Guiltinan M.J."/>
            <person name="Mieczkowski P."/>
            <person name="Farmer A."/>
            <person name="Ramaraj T."/>
            <person name="Crozier J."/>
            <person name="Davis R.E."/>
            <person name="Shao J."/>
            <person name="Melnick R.L."/>
            <person name="Pereira G.A.G."/>
            <person name="Bailey B.A."/>
        </authorList>
    </citation>
    <scope>NUCLEOTIDE SEQUENCE [LARGE SCALE GENOMIC DNA]</scope>
    <source>
        <strain evidence="1 2">MCA 2997</strain>
    </source>
</reference>
<organism evidence="1 2">
    <name type="scientific">Moniliophthora roreri (strain MCA 2997)</name>
    <name type="common">Cocoa frosty pod rot fungus</name>
    <name type="synonym">Crinipellis roreri</name>
    <dbReference type="NCBI Taxonomy" id="1381753"/>
    <lineage>
        <taxon>Eukaryota</taxon>
        <taxon>Fungi</taxon>
        <taxon>Dikarya</taxon>
        <taxon>Basidiomycota</taxon>
        <taxon>Agaricomycotina</taxon>
        <taxon>Agaricomycetes</taxon>
        <taxon>Agaricomycetidae</taxon>
        <taxon>Agaricales</taxon>
        <taxon>Marasmiineae</taxon>
        <taxon>Marasmiaceae</taxon>
        <taxon>Moniliophthora</taxon>
    </lineage>
</organism>
<evidence type="ECO:0000313" key="1">
    <source>
        <dbReference type="EMBL" id="ESK93846.1"/>
    </source>
</evidence>
<dbReference type="SUPFAM" id="SSF56801">
    <property type="entry name" value="Acetyl-CoA synthetase-like"/>
    <property type="match status" value="1"/>
</dbReference>
<keyword evidence="2" id="KW-1185">Reference proteome</keyword>
<dbReference type="EMBL" id="AWSO01000173">
    <property type="protein sequence ID" value="ESK93846.1"/>
    <property type="molecule type" value="Genomic_DNA"/>
</dbReference>
<gene>
    <name evidence="1" type="ORF">Moror_13029</name>
</gene>
<dbReference type="GO" id="GO:0030729">
    <property type="term" value="F:acetoacetate-CoA ligase activity"/>
    <property type="evidence" value="ECO:0007669"/>
    <property type="project" value="TreeGrafter"/>
</dbReference>
<sequence length="112" mass="12520">MKGVKVLGQSDGVLNPSGVHFGPEEIYSVLEKFTKGGIDDTICIGQRRPQDKHERVLPFVKIRFGHPLTKSPETKIWSAIKNALCARHVPEYTFQVKNIPVGRTQLSFCQSS</sequence>
<protein>
    <submittedName>
        <fullName evidence="1">Acetoacetyl-synthase</fullName>
    </submittedName>
</protein>
<name>V2XLW3_MONRO</name>
<accession>V2XLW3</accession>
<proteinExistence type="predicted"/>
<dbReference type="HOGENOM" id="CLU_2146504_0_0_1"/>